<keyword evidence="3" id="KW-1185">Reference proteome</keyword>
<evidence type="ECO:0000313" key="3">
    <source>
        <dbReference type="Proteomes" id="UP000235116"/>
    </source>
</evidence>
<protein>
    <recommendedName>
        <fullName evidence="1">O-acyltransferase WSD1 C-terminal domain-containing protein</fullName>
    </recommendedName>
</protein>
<evidence type="ECO:0000313" key="2">
    <source>
        <dbReference type="EMBL" id="AUM12373.1"/>
    </source>
</evidence>
<name>A0A2K9LJD4_9GAMM</name>
<organism evidence="2 3">
    <name type="scientific">Ketobacter alkanivorans</name>
    <dbReference type="NCBI Taxonomy" id="1917421"/>
    <lineage>
        <taxon>Bacteria</taxon>
        <taxon>Pseudomonadati</taxon>
        <taxon>Pseudomonadota</taxon>
        <taxon>Gammaproteobacteria</taxon>
        <taxon>Pseudomonadales</taxon>
        <taxon>Ketobacteraceae</taxon>
        <taxon>Ketobacter</taxon>
    </lineage>
</organism>
<reference evidence="3" key="1">
    <citation type="submission" date="2017-08" db="EMBL/GenBank/DDBJ databases">
        <title>Direct submision.</title>
        <authorList>
            <person name="Kim S.-J."/>
            <person name="Rhee S.-K."/>
        </authorList>
    </citation>
    <scope>NUCLEOTIDE SEQUENCE [LARGE SCALE GENOMIC DNA]</scope>
    <source>
        <strain evidence="3">GI5</strain>
    </source>
</reference>
<feature type="domain" description="O-acyltransferase WSD1 C-terminal" evidence="1">
    <location>
        <begin position="22"/>
        <end position="81"/>
    </location>
</feature>
<accession>A0A2K9LJD4</accession>
<proteinExistence type="predicted"/>
<dbReference type="KEGG" id="kak:Kalk_08070"/>
<sequence length="102" mass="10978">MRLYIIVATSPLILGQISGFGMRVSKLFNLVGSNVVATRSKLYLNGAELEAMYPISILFDGYALNITTVGYADRLEACLAINGDLNGAKEQTLAIHDTGEPI</sequence>
<dbReference type="OrthoDB" id="9810950at2"/>
<dbReference type="AlphaFoldDB" id="A0A2K9LJD4"/>
<gene>
    <name evidence="2" type="ORF">Kalk_08070</name>
</gene>
<dbReference type="InterPro" id="IPR009721">
    <property type="entry name" value="O-acyltransferase_WSD1_C"/>
</dbReference>
<evidence type="ECO:0000259" key="1">
    <source>
        <dbReference type="Pfam" id="PF06974"/>
    </source>
</evidence>
<dbReference type="EMBL" id="CP022684">
    <property type="protein sequence ID" value="AUM12373.1"/>
    <property type="molecule type" value="Genomic_DNA"/>
</dbReference>
<dbReference type="Proteomes" id="UP000235116">
    <property type="component" value="Chromosome"/>
</dbReference>
<dbReference type="Pfam" id="PF06974">
    <property type="entry name" value="WS_DGAT_C"/>
    <property type="match status" value="1"/>
</dbReference>